<dbReference type="AlphaFoldDB" id="A0A1C7MZE8"/>
<feature type="signal peptide" evidence="1">
    <location>
        <begin position="1"/>
        <end position="17"/>
    </location>
</feature>
<evidence type="ECO:0000313" key="3">
    <source>
        <dbReference type="EMBL" id="OBZ82203.1"/>
    </source>
</evidence>
<keyword evidence="4" id="KW-1185">Reference proteome</keyword>
<dbReference type="OrthoDB" id="2422867at2759"/>
<evidence type="ECO:0000256" key="1">
    <source>
        <dbReference type="SAM" id="SignalP"/>
    </source>
</evidence>
<dbReference type="EMBL" id="LUGH01000927">
    <property type="protein sequence ID" value="OBZ82203.1"/>
    <property type="molecule type" value="Genomic_DNA"/>
</dbReference>
<dbReference type="InParanoid" id="A0A1C7MZE8"/>
<sequence>MTLLKFVVVGTVGAVASERDQKQHATIRFIGPRMRNETAGSYQWAMSQLNLIVWSSSTYTSQLPNNFVIDNDQVLMNAIENISPESKHILCVLQK</sequence>
<feature type="chain" id="PRO_5008889383" description="MULE transposase domain-containing protein" evidence="1">
    <location>
        <begin position="18"/>
        <end position="95"/>
    </location>
</feature>
<keyword evidence="1" id="KW-0732">Signal</keyword>
<accession>A0A1C7MZE8</accession>
<feature type="domain" description="MULE transposase" evidence="2">
    <location>
        <begin position="34"/>
        <end position="92"/>
    </location>
</feature>
<dbReference type="InterPro" id="IPR018289">
    <property type="entry name" value="MULE_transposase_dom"/>
</dbReference>
<proteinExistence type="predicted"/>
<protein>
    <recommendedName>
        <fullName evidence="2">MULE transposase domain-containing protein</fullName>
    </recommendedName>
</protein>
<comment type="caution">
    <text evidence="3">The sequence shown here is derived from an EMBL/GenBank/DDBJ whole genome shotgun (WGS) entry which is preliminary data.</text>
</comment>
<organism evidence="3 4">
    <name type="scientific">Choanephora cucurbitarum</name>
    <dbReference type="NCBI Taxonomy" id="101091"/>
    <lineage>
        <taxon>Eukaryota</taxon>
        <taxon>Fungi</taxon>
        <taxon>Fungi incertae sedis</taxon>
        <taxon>Mucoromycota</taxon>
        <taxon>Mucoromycotina</taxon>
        <taxon>Mucoromycetes</taxon>
        <taxon>Mucorales</taxon>
        <taxon>Mucorineae</taxon>
        <taxon>Choanephoraceae</taxon>
        <taxon>Choanephoroideae</taxon>
        <taxon>Choanephora</taxon>
    </lineage>
</organism>
<dbReference type="Proteomes" id="UP000093000">
    <property type="component" value="Unassembled WGS sequence"/>
</dbReference>
<name>A0A1C7MZE8_9FUNG</name>
<reference evidence="3 4" key="1">
    <citation type="submission" date="2016-03" db="EMBL/GenBank/DDBJ databases">
        <title>Choanephora cucurbitarum.</title>
        <authorList>
            <person name="Min B."/>
            <person name="Park H."/>
            <person name="Park J.-H."/>
            <person name="Shin H.-D."/>
            <person name="Choi I.-G."/>
        </authorList>
    </citation>
    <scope>NUCLEOTIDE SEQUENCE [LARGE SCALE GENOMIC DNA]</scope>
    <source>
        <strain evidence="3 4">KUS-F28377</strain>
    </source>
</reference>
<evidence type="ECO:0000259" key="2">
    <source>
        <dbReference type="Pfam" id="PF10551"/>
    </source>
</evidence>
<dbReference type="Pfam" id="PF10551">
    <property type="entry name" value="MULE"/>
    <property type="match status" value="1"/>
</dbReference>
<gene>
    <name evidence="3" type="ORF">A0J61_09747</name>
</gene>
<evidence type="ECO:0000313" key="4">
    <source>
        <dbReference type="Proteomes" id="UP000093000"/>
    </source>
</evidence>